<gene>
    <name evidence="3" type="ORF">ACFQ0P_07860</name>
</gene>
<name>A0ABW3AH12_9MICO</name>
<feature type="domain" description="Amidohydrolase-related" evidence="2">
    <location>
        <begin position="39"/>
        <end position="317"/>
    </location>
</feature>
<dbReference type="SUPFAM" id="SSF51556">
    <property type="entry name" value="Metallo-dependent hydrolases"/>
    <property type="match status" value="1"/>
</dbReference>
<proteinExistence type="predicted"/>
<dbReference type="PANTHER" id="PTHR21240">
    <property type="entry name" value="2-AMINO-3-CARBOXYLMUCONATE-6-SEMIALDEHYDE DECARBOXYLASE"/>
    <property type="match status" value="1"/>
</dbReference>
<dbReference type="Gene3D" id="3.20.20.140">
    <property type="entry name" value="Metal-dependent hydrolases"/>
    <property type="match status" value="1"/>
</dbReference>
<dbReference type="InterPro" id="IPR032466">
    <property type="entry name" value="Metal_Hydrolase"/>
</dbReference>
<accession>A0ABW3AH12</accession>
<evidence type="ECO:0000256" key="1">
    <source>
        <dbReference type="ARBA" id="ARBA00023239"/>
    </source>
</evidence>
<keyword evidence="4" id="KW-1185">Reference proteome</keyword>
<dbReference type="InterPro" id="IPR006680">
    <property type="entry name" value="Amidohydro-rel"/>
</dbReference>
<evidence type="ECO:0000313" key="4">
    <source>
        <dbReference type="Proteomes" id="UP001597055"/>
    </source>
</evidence>
<dbReference type="PANTHER" id="PTHR21240:SF30">
    <property type="entry name" value="AMIDOHYDROLASE-RELATED DOMAIN-CONTAINING PROTEIN-RELATED"/>
    <property type="match status" value="1"/>
</dbReference>
<organism evidence="3 4">
    <name type="scientific">Microbacterium insulae</name>
    <dbReference type="NCBI Taxonomy" id="483014"/>
    <lineage>
        <taxon>Bacteria</taxon>
        <taxon>Bacillati</taxon>
        <taxon>Actinomycetota</taxon>
        <taxon>Actinomycetes</taxon>
        <taxon>Micrococcales</taxon>
        <taxon>Microbacteriaceae</taxon>
        <taxon>Microbacterium</taxon>
    </lineage>
</organism>
<dbReference type="InterPro" id="IPR032465">
    <property type="entry name" value="ACMSD"/>
</dbReference>
<comment type="caution">
    <text evidence="3">The sequence shown here is derived from an EMBL/GenBank/DDBJ whole genome shotgun (WGS) entry which is preliminary data.</text>
</comment>
<dbReference type="Pfam" id="PF04909">
    <property type="entry name" value="Amidohydro_2"/>
    <property type="match status" value="1"/>
</dbReference>
<evidence type="ECO:0000259" key="2">
    <source>
        <dbReference type="Pfam" id="PF04909"/>
    </source>
</evidence>
<sequence>MRVIAIEEHMLPRDIVQAAGIDLGLRAGERAAALDDLGEGRLRIMDEAGIDMQVLSALSYFVQDLAPAPSVRWNRELNDRMSATVQQHPDRFQAFAALPMTDPAAAVDELTRCVEDLRFLGAMIHGQTHGVFLDHPSVRPILDEAARLDVPIYLHPAPAPPVVQEAYFSGLPEAAAACLSTSGWGWHAECGMHVLRMVVAGVFEELPDLKIIVGHMGEGLPFHLERIENMLSPVVAGHALTVAETLRRNLYLTTSGYNSDAPLLCALAEFGVDHVLFSVDHPFGDSAKSTAYLRSAPVSDGDRAQIAHGNAERVLGLPLNSQGAA</sequence>
<dbReference type="RefSeq" id="WP_204978080.1">
    <property type="nucleotide sequence ID" value="NZ_JBHTII010000001.1"/>
</dbReference>
<reference evidence="4" key="1">
    <citation type="journal article" date="2019" name="Int. J. Syst. Evol. Microbiol.">
        <title>The Global Catalogue of Microorganisms (GCM) 10K type strain sequencing project: providing services to taxonomists for standard genome sequencing and annotation.</title>
        <authorList>
            <consortium name="The Broad Institute Genomics Platform"/>
            <consortium name="The Broad Institute Genome Sequencing Center for Infectious Disease"/>
            <person name="Wu L."/>
            <person name="Ma J."/>
        </authorList>
    </citation>
    <scope>NUCLEOTIDE SEQUENCE [LARGE SCALE GENOMIC DNA]</scope>
    <source>
        <strain evidence="4">CCUG 54523</strain>
    </source>
</reference>
<protein>
    <submittedName>
        <fullName evidence="3">Amidohydrolase family protein</fullName>
    </submittedName>
</protein>
<dbReference type="EMBL" id="JBHTII010000001">
    <property type="protein sequence ID" value="MFD0790308.1"/>
    <property type="molecule type" value="Genomic_DNA"/>
</dbReference>
<dbReference type="Proteomes" id="UP001597055">
    <property type="component" value="Unassembled WGS sequence"/>
</dbReference>
<evidence type="ECO:0000313" key="3">
    <source>
        <dbReference type="EMBL" id="MFD0790308.1"/>
    </source>
</evidence>
<keyword evidence="1" id="KW-0456">Lyase</keyword>